<dbReference type="SUPFAM" id="SSF103473">
    <property type="entry name" value="MFS general substrate transporter"/>
    <property type="match status" value="1"/>
</dbReference>
<accession>A0A194UVC5</accession>
<evidence type="ECO:0000256" key="2">
    <source>
        <dbReference type="ARBA" id="ARBA00022448"/>
    </source>
</evidence>
<keyword evidence="3 7" id="KW-0812">Transmembrane</keyword>
<dbReference type="InterPro" id="IPR020846">
    <property type="entry name" value="MFS_dom"/>
</dbReference>
<evidence type="ECO:0000256" key="5">
    <source>
        <dbReference type="ARBA" id="ARBA00023136"/>
    </source>
</evidence>
<feature type="domain" description="Major facilitator superfamily (MFS) profile" evidence="8">
    <location>
        <begin position="46"/>
        <end position="501"/>
    </location>
</feature>
<feature type="compositionally biased region" description="Polar residues" evidence="6">
    <location>
        <begin position="10"/>
        <end position="20"/>
    </location>
</feature>
<evidence type="ECO:0000256" key="7">
    <source>
        <dbReference type="SAM" id="Phobius"/>
    </source>
</evidence>
<dbReference type="InterPro" id="IPR036259">
    <property type="entry name" value="MFS_trans_sf"/>
</dbReference>
<feature type="transmembrane region" description="Helical" evidence="7">
    <location>
        <begin position="318"/>
        <end position="339"/>
    </location>
</feature>
<dbReference type="GO" id="GO:0022857">
    <property type="term" value="F:transmembrane transporter activity"/>
    <property type="evidence" value="ECO:0007669"/>
    <property type="project" value="InterPro"/>
</dbReference>
<dbReference type="Pfam" id="PF07690">
    <property type="entry name" value="MFS_1"/>
    <property type="match status" value="1"/>
</dbReference>
<feature type="transmembrane region" description="Helical" evidence="7">
    <location>
        <begin position="142"/>
        <end position="160"/>
    </location>
</feature>
<feature type="transmembrane region" description="Helical" evidence="7">
    <location>
        <begin position="172"/>
        <end position="193"/>
    </location>
</feature>
<evidence type="ECO:0000256" key="1">
    <source>
        <dbReference type="ARBA" id="ARBA00004141"/>
    </source>
</evidence>
<dbReference type="PROSITE" id="PS50850">
    <property type="entry name" value="MFS"/>
    <property type="match status" value="1"/>
</dbReference>
<dbReference type="PANTHER" id="PTHR43791">
    <property type="entry name" value="PERMEASE-RELATED"/>
    <property type="match status" value="1"/>
</dbReference>
<name>A0A194UVC5_CYTMA</name>
<comment type="subcellular location">
    <subcellularLocation>
        <location evidence="1">Membrane</location>
        <topology evidence="1">Multi-pass membrane protein</topology>
    </subcellularLocation>
</comment>
<dbReference type="GO" id="GO:0016020">
    <property type="term" value="C:membrane"/>
    <property type="evidence" value="ECO:0007669"/>
    <property type="project" value="UniProtKB-SubCell"/>
</dbReference>
<dbReference type="EMBL" id="KN714681">
    <property type="protein sequence ID" value="KUI55561.1"/>
    <property type="molecule type" value="Genomic_DNA"/>
</dbReference>
<sequence>MYDKQANVLAGSQGSVSEGSNAVDVPNVDWSEDEEKKLVRRLDFIVMPPLVLALFALQLDRGNIGNALTDLFTFDIGISQNQYNTGQLLLSLGIVLLEIPSNLVLYKIGPTLWIGGQIIAWGLVATFQAFQNGLTSFLVTRLLLGLCESGFIPAGLYTLSRWYKKDEISKRFSIYFFGNNLATALSGLLGYGILHMRGICNLAGWQWLFLLEGIYTVVTGIVFLIIFPKSPENPVSFLRIRLFSDRESHILKARVHLDDPTKAQGRAHVSLLEFKRTFKNWKLIPHFLIGLCALAPSWTMGAYAPILVSSFGYGRLTANAYVSIGGWILLVANLIWGYLADKFNRRGPMVFLGLFLFWCFTLGNRLSVYSPNETRRFALLIIGVAFSSCWRMYSGAASSDDIEKLTVSYADPTNCSWVSLNAQTPEQRSISMAIMIMSANLAGIIGTQLFREGDGPYYPKGWTAILILVTVALVMSAVANLQYLILNRRLRNKEGVKPYHL</sequence>
<proteinExistence type="predicted"/>
<feature type="transmembrane region" description="Helical" evidence="7">
    <location>
        <begin position="112"/>
        <end position="130"/>
    </location>
</feature>
<evidence type="ECO:0000259" key="8">
    <source>
        <dbReference type="PROSITE" id="PS50850"/>
    </source>
</evidence>
<reference evidence="10" key="1">
    <citation type="submission" date="2014-12" db="EMBL/GenBank/DDBJ databases">
        <title>Genome Sequence of Valsa Canker Pathogens Uncovers a Specific Adaption of Colonization on Woody Bark.</title>
        <authorList>
            <person name="Yin Z."/>
            <person name="Liu H."/>
            <person name="Gao X."/>
            <person name="Li Z."/>
            <person name="Song N."/>
            <person name="Ke X."/>
            <person name="Dai Q."/>
            <person name="Wu Y."/>
            <person name="Sun Y."/>
            <person name="Xu J.-R."/>
            <person name="Kang Z.K."/>
            <person name="Wang L."/>
            <person name="Huang L."/>
        </authorList>
    </citation>
    <scope>NUCLEOTIDE SEQUENCE [LARGE SCALE GENOMIC DNA]</scope>
    <source>
        <strain evidence="10">SXYL134</strain>
    </source>
</reference>
<keyword evidence="2" id="KW-0813">Transport</keyword>
<evidence type="ECO:0000256" key="6">
    <source>
        <dbReference type="SAM" id="MobiDB-lite"/>
    </source>
</evidence>
<dbReference type="OrthoDB" id="2985014at2759"/>
<dbReference type="AlphaFoldDB" id="A0A194UVC5"/>
<organism evidence="9 10">
    <name type="scientific">Cytospora mali</name>
    <name type="common">Apple Valsa canker fungus</name>
    <name type="synonym">Valsa mali</name>
    <dbReference type="NCBI Taxonomy" id="578113"/>
    <lineage>
        <taxon>Eukaryota</taxon>
        <taxon>Fungi</taxon>
        <taxon>Dikarya</taxon>
        <taxon>Ascomycota</taxon>
        <taxon>Pezizomycotina</taxon>
        <taxon>Sordariomycetes</taxon>
        <taxon>Sordariomycetidae</taxon>
        <taxon>Diaporthales</taxon>
        <taxon>Cytosporaceae</taxon>
        <taxon>Cytospora</taxon>
    </lineage>
</organism>
<evidence type="ECO:0000313" key="9">
    <source>
        <dbReference type="EMBL" id="KUI55561.1"/>
    </source>
</evidence>
<dbReference type="PANTHER" id="PTHR43791:SF32">
    <property type="entry name" value="MAJOR FACILITATOR SUPERFAMILY (MFS) PROFILE DOMAIN-CONTAINING PROTEIN"/>
    <property type="match status" value="1"/>
</dbReference>
<feature type="region of interest" description="Disordered" evidence="6">
    <location>
        <begin position="1"/>
        <end position="20"/>
    </location>
</feature>
<protein>
    <recommendedName>
        <fullName evidence="8">Major facilitator superfamily (MFS) profile domain-containing protein</fullName>
    </recommendedName>
</protein>
<feature type="transmembrane region" description="Helical" evidence="7">
    <location>
        <begin position="462"/>
        <end position="486"/>
    </location>
</feature>
<evidence type="ECO:0000313" key="10">
    <source>
        <dbReference type="Proteomes" id="UP000078576"/>
    </source>
</evidence>
<feature type="transmembrane region" description="Helical" evidence="7">
    <location>
        <begin position="205"/>
        <end position="227"/>
    </location>
</feature>
<dbReference type="Gene3D" id="1.20.1250.20">
    <property type="entry name" value="MFS general substrate transporter like domains"/>
    <property type="match status" value="2"/>
</dbReference>
<dbReference type="InterPro" id="IPR011701">
    <property type="entry name" value="MFS"/>
</dbReference>
<gene>
    <name evidence="9" type="ORF">VP1G_02912</name>
</gene>
<evidence type="ECO:0000256" key="4">
    <source>
        <dbReference type="ARBA" id="ARBA00022989"/>
    </source>
</evidence>
<keyword evidence="4 7" id="KW-1133">Transmembrane helix</keyword>
<evidence type="ECO:0000256" key="3">
    <source>
        <dbReference type="ARBA" id="ARBA00022692"/>
    </source>
</evidence>
<feature type="transmembrane region" description="Helical" evidence="7">
    <location>
        <begin position="351"/>
        <end position="370"/>
    </location>
</feature>
<keyword evidence="5 7" id="KW-0472">Membrane</keyword>
<feature type="transmembrane region" description="Helical" evidence="7">
    <location>
        <begin position="283"/>
        <end position="306"/>
    </location>
</feature>
<keyword evidence="10" id="KW-1185">Reference proteome</keyword>
<dbReference type="Proteomes" id="UP000078576">
    <property type="component" value="Unassembled WGS sequence"/>
</dbReference>